<evidence type="ECO:0000259" key="9">
    <source>
        <dbReference type="PROSITE" id="PS50011"/>
    </source>
</evidence>
<evidence type="ECO:0000256" key="7">
    <source>
        <dbReference type="SAM" id="Phobius"/>
    </source>
</evidence>
<dbReference type="GO" id="GO:0016020">
    <property type="term" value="C:membrane"/>
    <property type="evidence" value="ECO:0007669"/>
    <property type="project" value="UniProtKB-SubCell"/>
</dbReference>
<dbReference type="FunFam" id="3.30.200.20:FF:000328">
    <property type="entry name" value="Leucine-rich repeat protein kinase family protein"/>
    <property type="match status" value="1"/>
</dbReference>
<dbReference type="Gene3D" id="3.30.200.20">
    <property type="entry name" value="Phosphorylase Kinase, domain 1"/>
    <property type="match status" value="1"/>
</dbReference>
<dbReference type="GO" id="GO:0005524">
    <property type="term" value="F:ATP binding"/>
    <property type="evidence" value="ECO:0007669"/>
    <property type="project" value="UniProtKB-UniRule"/>
</dbReference>
<evidence type="ECO:0000313" key="11">
    <source>
        <dbReference type="Proteomes" id="UP001152523"/>
    </source>
</evidence>
<evidence type="ECO:0000256" key="4">
    <source>
        <dbReference type="ARBA" id="ARBA00023136"/>
    </source>
</evidence>
<dbReference type="Proteomes" id="UP001152523">
    <property type="component" value="Unassembled WGS sequence"/>
</dbReference>
<evidence type="ECO:0000256" key="6">
    <source>
        <dbReference type="PROSITE-ProRule" id="PRU10141"/>
    </source>
</evidence>
<dbReference type="EMBL" id="CAMAPF010000976">
    <property type="protein sequence ID" value="CAH9133550.1"/>
    <property type="molecule type" value="Genomic_DNA"/>
</dbReference>
<evidence type="ECO:0000313" key="10">
    <source>
        <dbReference type="EMBL" id="CAH9133550.1"/>
    </source>
</evidence>
<sequence length="294" mass="32646">MSLWLKLGLSLGSVFLTNPFINMDDYLLVHVELFPSAGMYFNRSEVQRIGFFLSNQTFKPPPKFGPYYFIASPYTFPAEHGGTSIISSRLMILGVTVGCAFLVLLLTGLGVYAVQQKKRVERAIELIRPFASWAPSNKDSCGIPQLKGARWFSYDELKKCTNDFAQSNEVGSGGYGKVYRGILSCGQVVAIKRAQHGSIQGGLEFKTEIELLSRVHHKNLVGLVGFCFEQGEQMLVYEFMSNGSLRACLSVLFSDYLAGPFPELDDQRGQLSSNTGNKLILESKFTANKFIPTE</sequence>
<keyword evidence="5" id="KW-0325">Glycoprotein</keyword>
<dbReference type="GO" id="GO:0004713">
    <property type="term" value="F:protein tyrosine kinase activity"/>
    <property type="evidence" value="ECO:0007669"/>
    <property type="project" value="InterPro"/>
</dbReference>
<dbReference type="AlphaFoldDB" id="A0AAV0FDJ9"/>
<dbReference type="InterPro" id="IPR017441">
    <property type="entry name" value="Protein_kinase_ATP_BS"/>
</dbReference>
<reference evidence="10" key="1">
    <citation type="submission" date="2022-07" db="EMBL/GenBank/DDBJ databases">
        <authorList>
            <person name="Macas J."/>
            <person name="Novak P."/>
            <person name="Neumann P."/>
        </authorList>
    </citation>
    <scope>NUCLEOTIDE SEQUENCE</scope>
</reference>
<feature type="chain" id="PRO_5043594668" description="Protein kinase domain-containing protein" evidence="8">
    <location>
        <begin position="20"/>
        <end position="294"/>
    </location>
</feature>
<dbReference type="Pfam" id="PF07714">
    <property type="entry name" value="PK_Tyr_Ser-Thr"/>
    <property type="match status" value="1"/>
</dbReference>
<keyword evidence="6" id="KW-0067">ATP-binding</keyword>
<feature type="binding site" evidence="6">
    <location>
        <position position="192"/>
    </location>
    <ligand>
        <name>ATP</name>
        <dbReference type="ChEBI" id="CHEBI:30616"/>
    </ligand>
</feature>
<dbReference type="PANTHER" id="PTHR45974:SF242">
    <property type="entry name" value="LEUCINE-RICH REPEAT PROTEIN KINASE FAMILY PROTEIN"/>
    <property type="match status" value="1"/>
</dbReference>
<keyword evidence="3" id="KW-0677">Repeat</keyword>
<dbReference type="PROSITE" id="PS50011">
    <property type="entry name" value="PROTEIN_KINASE_DOM"/>
    <property type="match status" value="1"/>
</dbReference>
<keyword evidence="6" id="KW-0547">Nucleotide-binding</keyword>
<keyword evidence="11" id="KW-1185">Reference proteome</keyword>
<dbReference type="InterPro" id="IPR000719">
    <property type="entry name" value="Prot_kinase_dom"/>
</dbReference>
<evidence type="ECO:0000256" key="5">
    <source>
        <dbReference type="ARBA" id="ARBA00023180"/>
    </source>
</evidence>
<evidence type="ECO:0000256" key="2">
    <source>
        <dbReference type="ARBA" id="ARBA00022729"/>
    </source>
</evidence>
<dbReference type="PANTHER" id="PTHR45974">
    <property type="entry name" value="RECEPTOR-LIKE PROTEIN 55"/>
    <property type="match status" value="1"/>
</dbReference>
<dbReference type="InterPro" id="IPR001245">
    <property type="entry name" value="Ser-Thr/Tyr_kinase_cat_dom"/>
</dbReference>
<feature type="transmembrane region" description="Helical" evidence="7">
    <location>
        <begin position="90"/>
        <end position="114"/>
    </location>
</feature>
<name>A0AAV0FDJ9_9ASTE</name>
<dbReference type="PROSITE" id="PS00107">
    <property type="entry name" value="PROTEIN_KINASE_ATP"/>
    <property type="match status" value="1"/>
</dbReference>
<comment type="subcellular location">
    <subcellularLocation>
        <location evidence="1">Membrane</location>
    </subcellularLocation>
</comment>
<organism evidence="10 11">
    <name type="scientific">Cuscuta epithymum</name>
    <dbReference type="NCBI Taxonomy" id="186058"/>
    <lineage>
        <taxon>Eukaryota</taxon>
        <taxon>Viridiplantae</taxon>
        <taxon>Streptophyta</taxon>
        <taxon>Embryophyta</taxon>
        <taxon>Tracheophyta</taxon>
        <taxon>Spermatophyta</taxon>
        <taxon>Magnoliopsida</taxon>
        <taxon>eudicotyledons</taxon>
        <taxon>Gunneridae</taxon>
        <taxon>Pentapetalae</taxon>
        <taxon>asterids</taxon>
        <taxon>lamiids</taxon>
        <taxon>Solanales</taxon>
        <taxon>Convolvulaceae</taxon>
        <taxon>Cuscuteae</taxon>
        <taxon>Cuscuta</taxon>
        <taxon>Cuscuta subgen. Cuscuta</taxon>
    </lineage>
</organism>
<proteinExistence type="predicted"/>
<keyword evidence="4 7" id="KW-0472">Membrane</keyword>
<feature type="signal peptide" evidence="8">
    <location>
        <begin position="1"/>
        <end position="19"/>
    </location>
</feature>
<evidence type="ECO:0000256" key="1">
    <source>
        <dbReference type="ARBA" id="ARBA00004370"/>
    </source>
</evidence>
<dbReference type="SMART" id="SM00219">
    <property type="entry name" value="TyrKc"/>
    <property type="match status" value="1"/>
</dbReference>
<evidence type="ECO:0000256" key="8">
    <source>
        <dbReference type="SAM" id="SignalP"/>
    </source>
</evidence>
<gene>
    <name evidence="10" type="ORF">CEPIT_LOCUS33029</name>
</gene>
<protein>
    <recommendedName>
        <fullName evidence="9">Protein kinase domain-containing protein</fullName>
    </recommendedName>
</protein>
<dbReference type="InterPro" id="IPR011009">
    <property type="entry name" value="Kinase-like_dom_sf"/>
</dbReference>
<dbReference type="SUPFAM" id="SSF56112">
    <property type="entry name" value="Protein kinase-like (PK-like)"/>
    <property type="match status" value="1"/>
</dbReference>
<evidence type="ECO:0000256" key="3">
    <source>
        <dbReference type="ARBA" id="ARBA00022737"/>
    </source>
</evidence>
<keyword evidence="7" id="KW-1133">Transmembrane helix</keyword>
<dbReference type="InterPro" id="IPR020635">
    <property type="entry name" value="Tyr_kinase_cat_dom"/>
</dbReference>
<comment type="caution">
    <text evidence="10">The sequence shown here is derived from an EMBL/GenBank/DDBJ whole genome shotgun (WGS) entry which is preliminary data.</text>
</comment>
<feature type="domain" description="Protein kinase" evidence="9">
    <location>
        <begin position="164"/>
        <end position="294"/>
    </location>
</feature>
<keyword evidence="2 8" id="KW-0732">Signal</keyword>
<keyword evidence="7" id="KW-0812">Transmembrane</keyword>
<accession>A0AAV0FDJ9</accession>